<dbReference type="Gene3D" id="2.60.40.150">
    <property type="entry name" value="C2 domain"/>
    <property type="match status" value="1"/>
</dbReference>
<dbReference type="GO" id="GO:0005544">
    <property type="term" value="F:calcium-dependent phospholipid binding"/>
    <property type="evidence" value="ECO:0007669"/>
    <property type="project" value="InterPro"/>
</dbReference>
<dbReference type="PANTHER" id="PTHR10857">
    <property type="entry name" value="COPINE"/>
    <property type="match status" value="1"/>
</dbReference>
<dbReference type="AlphaFoldDB" id="A0A974D2H6"/>
<dbReference type="PANTHER" id="PTHR10857:SF3">
    <property type="entry name" value="COPINE-2"/>
    <property type="match status" value="1"/>
</dbReference>
<evidence type="ECO:0000313" key="2">
    <source>
        <dbReference type="EMBL" id="OCT84369.1"/>
    </source>
</evidence>
<accession>A0A974D2H6</accession>
<dbReference type="SUPFAM" id="SSF49562">
    <property type="entry name" value="C2 domain (Calcium/lipid-binding domain, CaLB)"/>
    <property type="match status" value="1"/>
</dbReference>
<dbReference type="Pfam" id="PF00168">
    <property type="entry name" value="C2"/>
    <property type="match status" value="1"/>
</dbReference>
<dbReference type="GO" id="GO:0071277">
    <property type="term" value="P:cellular response to calcium ion"/>
    <property type="evidence" value="ECO:0007669"/>
    <property type="project" value="TreeGrafter"/>
</dbReference>
<dbReference type="InterPro" id="IPR035892">
    <property type="entry name" value="C2_domain_sf"/>
</dbReference>
<dbReference type="PROSITE" id="PS50004">
    <property type="entry name" value="C2"/>
    <property type="match status" value="1"/>
</dbReference>
<dbReference type="FunFam" id="2.60.40.150:FF:000099">
    <property type="entry name" value="Copine 3"/>
    <property type="match status" value="1"/>
</dbReference>
<evidence type="ECO:0000313" key="3">
    <source>
        <dbReference type="Proteomes" id="UP000694892"/>
    </source>
</evidence>
<gene>
    <name evidence="2" type="ORF">XELAEV_180225222mg</name>
</gene>
<organism evidence="2 3">
    <name type="scientific">Xenopus laevis</name>
    <name type="common">African clawed frog</name>
    <dbReference type="NCBI Taxonomy" id="8355"/>
    <lineage>
        <taxon>Eukaryota</taxon>
        <taxon>Metazoa</taxon>
        <taxon>Chordata</taxon>
        <taxon>Craniata</taxon>
        <taxon>Vertebrata</taxon>
        <taxon>Euteleostomi</taxon>
        <taxon>Amphibia</taxon>
        <taxon>Batrachia</taxon>
        <taxon>Anura</taxon>
        <taxon>Pipoidea</taxon>
        <taxon>Pipidae</taxon>
        <taxon>Xenopodinae</taxon>
        <taxon>Xenopus</taxon>
        <taxon>Xenopus</taxon>
    </lineage>
</organism>
<name>A0A974D2H6_XENLA</name>
<feature type="domain" description="C2" evidence="1">
    <location>
        <begin position="7"/>
        <end position="127"/>
    </location>
</feature>
<sequence length="148" mass="16723">MAYTYTSSPAGPVGSQYCVCRVELSVSCQNILDRDVASKSDPFCVLLHEVNGKWSEIDRTETTVNNLNPVFAKKFTINYHFEEAQKLKFALFDQDKSSTQLYEHDFLGEFSCTLGMVSREHPMFRIAAQTFGNPGYMSSNFGPLIQHC</sequence>
<dbReference type="GO" id="GO:0005886">
    <property type="term" value="C:plasma membrane"/>
    <property type="evidence" value="ECO:0007669"/>
    <property type="project" value="TreeGrafter"/>
</dbReference>
<evidence type="ECO:0000259" key="1">
    <source>
        <dbReference type="PROSITE" id="PS50004"/>
    </source>
</evidence>
<reference evidence="3" key="1">
    <citation type="journal article" date="2016" name="Nature">
        <title>Genome evolution in the allotetraploid frog Xenopus laevis.</title>
        <authorList>
            <person name="Session A.M."/>
            <person name="Uno Y."/>
            <person name="Kwon T."/>
            <person name="Chapman J.A."/>
            <person name="Toyoda A."/>
            <person name="Takahashi S."/>
            <person name="Fukui A."/>
            <person name="Hikosaka A."/>
            <person name="Suzuki A."/>
            <person name="Kondo M."/>
            <person name="van Heeringen S.J."/>
            <person name="Quigley I."/>
            <person name="Heinz S."/>
            <person name="Ogino H."/>
            <person name="Ochi H."/>
            <person name="Hellsten U."/>
            <person name="Lyons J.B."/>
            <person name="Simakov O."/>
            <person name="Putnam N."/>
            <person name="Stites J."/>
            <person name="Kuroki Y."/>
            <person name="Tanaka T."/>
            <person name="Michiue T."/>
            <person name="Watanabe M."/>
            <person name="Bogdanovic O."/>
            <person name="Lister R."/>
            <person name="Georgiou G."/>
            <person name="Paranjpe S.S."/>
            <person name="van Kruijsbergen I."/>
            <person name="Shu S."/>
            <person name="Carlson J."/>
            <person name="Kinoshita T."/>
            <person name="Ohta Y."/>
            <person name="Mawaribuchi S."/>
            <person name="Jenkins J."/>
            <person name="Grimwood J."/>
            <person name="Schmutz J."/>
            <person name="Mitros T."/>
            <person name="Mozaffari S.V."/>
            <person name="Suzuki Y."/>
            <person name="Haramoto Y."/>
            <person name="Yamamoto T.S."/>
            <person name="Takagi C."/>
            <person name="Heald R."/>
            <person name="Miller K."/>
            <person name="Haudenschild C."/>
            <person name="Kitzman J."/>
            <person name="Nakayama T."/>
            <person name="Izutsu Y."/>
            <person name="Robert J."/>
            <person name="Fortriede J."/>
            <person name="Burns K."/>
            <person name="Lotay V."/>
            <person name="Karimi K."/>
            <person name="Yasuoka Y."/>
            <person name="Dichmann D.S."/>
            <person name="Flajnik M.F."/>
            <person name="Houston D.W."/>
            <person name="Shendure J."/>
            <person name="DuPasquier L."/>
            <person name="Vize P.D."/>
            <person name="Zorn A.M."/>
            <person name="Ito M."/>
            <person name="Marcotte E.M."/>
            <person name="Wallingford J.B."/>
            <person name="Ito Y."/>
            <person name="Asashima M."/>
            <person name="Ueno N."/>
            <person name="Matsuda Y."/>
            <person name="Veenstra G.J."/>
            <person name="Fujiyama A."/>
            <person name="Harland R.M."/>
            <person name="Taira M."/>
            <person name="Rokhsar D.S."/>
        </authorList>
    </citation>
    <scope>NUCLEOTIDE SEQUENCE [LARGE SCALE GENOMIC DNA]</scope>
    <source>
        <strain evidence="3">J</strain>
    </source>
</reference>
<dbReference type="Proteomes" id="UP000694892">
    <property type="component" value="Chromosome 4L"/>
</dbReference>
<proteinExistence type="predicted"/>
<dbReference type="CDD" id="cd04048">
    <property type="entry name" value="C2A_Copine"/>
    <property type="match status" value="1"/>
</dbReference>
<dbReference type="OMA" id="GGHSRFK"/>
<dbReference type="SMART" id="SM00239">
    <property type="entry name" value="C2"/>
    <property type="match status" value="1"/>
</dbReference>
<protein>
    <recommendedName>
        <fullName evidence="1">C2 domain-containing protein</fullName>
    </recommendedName>
</protein>
<dbReference type="InterPro" id="IPR045052">
    <property type="entry name" value="Copine"/>
</dbReference>
<dbReference type="InterPro" id="IPR000008">
    <property type="entry name" value="C2_dom"/>
</dbReference>
<dbReference type="EMBL" id="CM004472">
    <property type="protein sequence ID" value="OCT84369.1"/>
    <property type="molecule type" value="Genomic_DNA"/>
</dbReference>